<dbReference type="Proteomes" id="UP000185221">
    <property type="component" value="Unassembled WGS sequence"/>
</dbReference>
<dbReference type="AlphaFoldDB" id="A0A1N6HDW4"/>
<reference evidence="2" key="1">
    <citation type="submission" date="2016-11" db="EMBL/GenBank/DDBJ databases">
        <authorList>
            <person name="Varghese N."/>
            <person name="Submissions S."/>
        </authorList>
    </citation>
    <scope>NUCLEOTIDE SEQUENCE [LARGE SCALE GENOMIC DNA]</scope>
    <source>
        <strain evidence="2">DSM 15292</strain>
    </source>
</reference>
<evidence type="ECO:0000313" key="1">
    <source>
        <dbReference type="EMBL" id="SIO18028.1"/>
    </source>
</evidence>
<proteinExistence type="predicted"/>
<evidence type="ECO:0000313" key="2">
    <source>
        <dbReference type="Proteomes" id="UP000185221"/>
    </source>
</evidence>
<keyword evidence="2" id="KW-1185">Reference proteome</keyword>
<dbReference type="EMBL" id="FSRC01000003">
    <property type="protein sequence ID" value="SIO18028.1"/>
    <property type="molecule type" value="Genomic_DNA"/>
</dbReference>
<dbReference type="RefSeq" id="WP_143186079.1">
    <property type="nucleotide sequence ID" value="NZ_FSRC01000003.1"/>
</dbReference>
<dbReference type="STRING" id="226505.SAMN05444394_3772"/>
<gene>
    <name evidence="1" type="ORF">SAMN05444394_3772</name>
</gene>
<dbReference type="OrthoDB" id="824257at2"/>
<protein>
    <submittedName>
        <fullName evidence="1">Uncharacterized protein</fullName>
    </submittedName>
</protein>
<name>A0A1N6HDW4_9BACT</name>
<sequence>MTKKQTLDHSEYLKLFRKEGKLSIQEGNGNTITILSQDQWSPSMGNDWVYLLFDLFQIRTICEPFSEVSLDIVEFASKPTIYHSKPNQILKEGPRGNELIKFSLIREPNWNKLLFQISQPVLVKLHSDVKPEVKTNIYFPLFSTTTKEMYLGAEGDVKILKG</sequence>
<accession>A0A1N6HDW4</accession>
<organism evidence="1 2">
    <name type="scientific">Algoriphagus halophilus</name>
    <dbReference type="NCBI Taxonomy" id="226505"/>
    <lineage>
        <taxon>Bacteria</taxon>
        <taxon>Pseudomonadati</taxon>
        <taxon>Bacteroidota</taxon>
        <taxon>Cytophagia</taxon>
        <taxon>Cytophagales</taxon>
        <taxon>Cyclobacteriaceae</taxon>
        <taxon>Algoriphagus</taxon>
    </lineage>
</organism>